<dbReference type="InterPro" id="IPR032675">
    <property type="entry name" value="LRR_dom_sf"/>
</dbReference>
<sequence length="157" mass="17486">AREQDFIVECVKFDVDVTAKDLYDICTRIPNLSNLEVEGTKIHGILADIGRHCKDLQVLAVHLSPEGGAAQYSSLLSGIEKLAGLNNLQDLDISGKGNLTALFTKLAEKNILQRFRYSEELVPEEVIRVSQIKSLKKLECSFSDWEDYQSLTELASS</sequence>
<dbReference type="SUPFAM" id="SSF52047">
    <property type="entry name" value="RNI-like"/>
    <property type="match status" value="1"/>
</dbReference>
<evidence type="ECO:0000313" key="2">
    <source>
        <dbReference type="Proteomes" id="UP001059596"/>
    </source>
</evidence>
<dbReference type="EMBL" id="JAMKOV010000004">
    <property type="protein sequence ID" value="KAI8040931.1"/>
    <property type="molecule type" value="Genomic_DNA"/>
</dbReference>
<keyword evidence="2" id="KW-1185">Reference proteome</keyword>
<dbReference type="AlphaFoldDB" id="A0A9P9YPW7"/>
<accession>A0A9P9YPW7</accession>
<gene>
    <name evidence="1" type="ORF">M5D96_006874</name>
</gene>
<dbReference type="Gene3D" id="3.80.10.10">
    <property type="entry name" value="Ribonuclease Inhibitor"/>
    <property type="match status" value="1"/>
</dbReference>
<dbReference type="Proteomes" id="UP001059596">
    <property type="component" value="Unassembled WGS sequence"/>
</dbReference>
<protein>
    <submittedName>
        <fullName evidence="1">Uncharacterized protein</fullName>
    </submittedName>
</protein>
<organism evidence="1 2">
    <name type="scientific">Drosophila gunungcola</name>
    <name type="common">fruit fly</name>
    <dbReference type="NCBI Taxonomy" id="103775"/>
    <lineage>
        <taxon>Eukaryota</taxon>
        <taxon>Metazoa</taxon>
        <taxon>Ecdysozoa</taxon>
        <taxon>Arthropoda</taxon>
        <taxon>Hexapoda</taxon>
        <taxon>Insecta</taxon>
        <taxon>Pterygota</taxon>
        <taxon>Neoptera</taxon>
        <taxon>Endopterygota</taxon>
        <taxon>Diptera</taxon>
        <taxon>Brachycera</taxon>
        <taxon>Muscomorpha</taxon>
        <taxon>Ephydroidea</taxon>
        <taxon>Drosophilidae</taxon>
        <taxon>Drosophila</taxon>
        <taxon>Sophophora</taxon>
    </lineage>
</organism>
<proteinExistence type="predicted"/>
<feature type="non-terminal residue" evidence="1">
    <location>
        <position position="1"/>
    </location>
</feature>
<comment type="caution">
    <text evidence="1">The sequence shown here is derived from an EMBL/GenBank/DDBJ whole genome shotgun (WGS) entry which is preliminary data.</text>
</comment>
<name>A0A9P9YPW7_9MUSC</name>
<reference evidence="1" key="1">
    <citation type="journal article" date="2023" name="Genome Biol. Evol.">
        <title>Long-read-based Genome Assembly of Drosophila gunungcola Reveals Fewer Chemosensory Genes in Flower-breeding Species.</title>
        <authorList>
            <person name="Negi A."/>
            <person name="Liao B.Y."/>
            <person name="Yeh S.D."/>
        </authorList>
    </citation>
    <scope>NUCLEOTIDE SEQUENCE</scope>
    <source>
        <strain evidence="1">Sukarami</strain>
    </source>
</reference>
<feature type="non-terminal residue" evidence="1">
    <location>
        <position position="157"/>
    </location>
</feature>
<evidence type="ECO:0000313" key="1">
    <source>
        <dbReference type="EMBL" id="KAI8040931.1"/>
    </source>
</evidence>